<gene>
    <name evidence="2" type="ORF">CERZMDRAFT_81322</name>
</gene>
<protein>
    <recommendedName>
        <fullName evidence="4">F-box domain-containing protein</fullName>
    </recommendedName>
</protein>
<evidence type="ECO:0000313" key="2">
    <source>
        <dbReference type="EMBL" id="KAF2216164.1"/>
    </source>
</evidence>
<accession>A0A6A6FSB3</accession>
<sequence length="486" mass="54149">MSSRAIFNFFDSTSTKWRTQMTKLATAAAATQDSLQLRDIEQTRPPLLRLPRELRDQILGYLFANSAPKPILGCRLPATMHTCKQLREETAQLYYPKKTWICLSRDFDRLATTFDPQHKRYLYAVRYAFYTWEATSPQNAIFQAYQLDKRHGLEKGTIWPHIACWSPHGTNGGVAAGCLFPAPCSIACTRDSDSLRVCAAQISDAALSFSSFRTFTSCVVRRIASSVRGMLQVPDDLSMSATATMSAANSQQPGTPRTSTPDLQPKGSRPSPNSSLSSRPAKVSTLADSSASANLEAIRLQNLQNSPLLRLPRELRDIITSYTLTTSLPPHHSSHSHSHHHHITSSSSSSSCTPTKPRLPPLLQTCTLLRPECAELYYSTTLLTAGGAPSPQYEKAFFRGFDPVHKKFVRRCHWLYDSYGTREQAMERARELDAWTGMREGVWTVGFIDVFDHEGREVGRCVGRGKGKGRAAYVNCWGVVRVPGRV</sequence>
<feature type="region of interest" description="Disordered" evidence="1">
    <location>
        <begin position="328"/>
        <end position="356"/>
    </location>
</feature>
<feature type="region of interest" description="Disordered" evidence="1">
    <location>
        <begin position="244"/>
        <end position="287"/>
    </location>
</feature>
<feature type="compositionally biased region" description="Low complexity" evidence="1">
    <location>
        <begin position="268"/>
        <end position="280"/>
    </location>
</feature>
<keyword evidence="3" id="KW-1185">Reference proteome</keyword>
<evidence type="ECO:0000256" key="1">
    <source>
        <dbReference type="SAM" id="MobiDB-lite"/>
    </source>
</evidence>
<dbReference type="EMBL" id="ML992664">
    <property type="protein sequence ID" value="KAF2216164.1"/>
    <property type="molecule type" value="Genomic_DNA"/>
</dbReference>
<feature type="compositionally biased region" description="Basic residues" evidence="1">
    <location>
        <begin position="332"/>
        <end position="343"/>
    </location>
</feature>
<dbReference type="PANTHER" id="PTHR42085">
    <property type="entry name" value="F-BOX DOMAIN-CONTAINING PROTEIN"/>
    <property type="match status" value="1"/>
</dbReference>
<evidence type="ECO:0008006" key="4">
    <source>
        <dbReference type="Google" id="ProtNLM"/>
    </source>
</evidence>
<dbReference type="PANTHER" id="PTHR42085:SF1">
    <property type="entry name" value="F-BOX DOMAIN-CONTAINING PROTEIN"/>
    <property type="match status" value="1"/>
</dbReference>
<feature type="compositionally biased region" description="Polar residues" evidence="1">
    <location>
        <begin position="251"/>
        <end position="262"/>
    </location>
</feature>
<name>A0A6A6FSB3_9PEZI</name>
<proteinExistence type="predicted"/>
<evidence type="ECO:0000313" key="3">
    <source>
        <dbReference type="Proteomes" id="UP000799539"/>
    </source>
</evidence>
<dbReference type="InterPro" id="IPR038883">
    <property type="entry name" value="AN11006-like"/>
</dbReference>
<reference evidence="2" key="1">
    <citation type="journal article" date="2020" name="Stud. Mycol.">
        <title>101 Dothideomycetes genomes: a test case for predicting lifestyles and emergence of pathogens.</title>
        <authorList>
            <person name="Haridas S."/>
            <person name="Albert R."/>
            <person name="Binder M."/>
            <person name="Bloem J."/>
            <person name="Labutti K."/>
            <person name="Salamov A."/>
            <person name="Andreopoulos B."/>
            <person name="Baker S."/>
            <person name="Barry K."/>
            <person name="Bills G."/>
            <person name="Bluhm B."/>
            <person name="Cannon C."/>
            <person name="Castanera R."/>
            <person name="Culley D."/>
            <person name="Daum C."/>
            <person name="Ezra D."/>
            <person name="Gonzalez J."/>
            <person name="Henrissat B."/>
            <person name="Kuo A."/>
            <person name="Liang C."/>
            <person name="Lipzen A."/>
            <person name="Lutzoni F."/>
            <person name="Magnuson J."/>
            <person name="Mondo S."/>
            <person name="Nolan M."/>
            <person name="Ohm R."/>
            <person name="Pangilinan J."/>
            <person name="Park H.-J."/>
            <person name="Ramirez L."/>
            <person name="Alfaro M."/>
            <person name="Sun H."/>
            <person name="Tritt A."/>
            <person name="Yoshinaga Y."/>
            <person name="Zwiers L.-H."/>
            <person name="Turgeon B."/>
            <person name="Goodwin S."/>
            <person name="Spatafora J."/>
            <person name="Crous P."/>
            <person name="Grigoriev I."/>
        </authorList>
    </citation>
    <scope>NUCLEOTIDE SEQUENCE</scope>
    <source>
        <strain evidence="2">SCOH1-5</strain>
    </source>
</reference>
<dbReference type="OrthoDB" id="3644261at2759"/>
<dbReference type="AlphaFoldDB" id="A0A6A6FSB3"/>
<dbReference type="Proteomes" id="UP000799539">
    <property type="component" value="Unassembled WGS sequence"/>
</dbReference>
<organism evidence="2 3">
    <name type="scientific">Cercospora zeae-maydis SCOH1-5</name>
    <dbReference type="NCBI Taxonomy" id="717836"/>
    <lineage>
        <taxon>Eukaryota</taxon>
        <taxon>Fungi</taxon>
        <taxon>Dikarya</taxon>
        <taxon>Ascomycota</taxon>
        <taxon>Pezizomycotina</taxon>
        <taxon>Dothideomycetes</taxon>
        <taxon>Dothideomycetidae</taxon>
        <taxon>Mycosphaerellales</taxon>
        <taxon>Mycosphaerellaceae</taxon>
        <taxon>Cercospora</taxon>
    </lineage>
</organism>